<organism evidence="2 3">
    <name type="scientific">Lactobacillus panisapium</name>
    <dbReference type="NCBI Taxonomy" id="2012495"/>
    <lineage>
        <taxon>Bacteria</taxon>
        <taxon>Bacillati</taxon>
        <taxon>Bacillota</taxon>
        <taxon>Bacilli</taxon>
        <taxon>Lactobacillales</taxon>
        <taxon>Lactobacillaceae</taxon>
        <taxon>Lactobacillus</taxon>
    </lineage>
</organism>
<proteinExistence type="predicted"/>
<reference evidence="2 3" key="1">
    <citation type="submission" date="2020-01" db="EMBL/GenBank/DDBJ databases">
        <title>Vast differences in strain-level diversity in the gut microbiota of two closely related honey bee species.</title>
        <authorList>
            <person name="Ellegaard K.M."/>
            <person name="Suenami S."/>
            <person name="Miyazaki R."/>
            <person name="Engel P."/>
        </authorList>
    </citation>
    <scope>NUCLEOTIDE SEQUENCE [LARGE SCALE GENOMIC DNA]</scope>
    <source>
        <strain evidence="2 3">ESL0416</strain>
    </source>
</reference>
<keyword evidence="2" id="KW-0238">DNA-binding</keyword>
<protein>
    <submittedName>
        <fullName evidence="2">Single-stranded DNA-binding protein</fullName>
    </submittedName>
</protein>
<sequence length="189" mass="20961">MSLRDAVNELKKNGFDPKEGKEFNAFAKIPDGTYTMSLDGATHSVKGDRDYLVLGFSVVEGEQEGKRETIFPSLAQTKSDGKKMPDSVIARNISMLQIIGEMVNNPIPNSCFDFENESDAYEALAKAFQPALGRVLEMTITSAPNKKNPQYPFRNYEFAKHEQPKVADAKDPFNGTGDTVDINDDDLPF</sequence>
<evidence type="ECO:0000256" key="1">
    <source>
        <dbReference type="SAM" id="MobiDB-lite"/>
    </source>
</evidence>
<dbReference type="EMBL" id="CP048268">
    <property type="protein sequence ID" value="QYN53080.1"/>
    <property type="molecule type" value="Genomic_DNA"/>
</dbReference>
<dbReference type="RefSeq" id="WP_220219880.1">
    <property type="nucleotide sequence ID" value="NZ_CP048268.1"/>
</dbReference>
<gene>
    <name evidence="2" type="ORF">GYM71_06445</name>
</gene>
<feature type="region of interest" description="Disordered" evidence="1">
    <location>
        <begin position="162"/>
        <end position="189"/>
    </location>
</feature>
<feature type="compositionally biased region" description="Basic and acidic residues" evidence="1">
    <location>
        <begin position="162"/>
        <end position="171"/>
    </location>
</feature>
<dbReference type="Proteomes" id="UP000826550">
    <property type="component" value="Chromosome"/>
</dbReference>
<keyword evidence="3" id="KW-1185">Reference proteome</keyword>
<name>A0ABX8W5N7_9LACO</name>
<evidence type="ECO:0000313" key="3">
    <source>
        <dbReference type="Proteomes" id="UP000826550"/>
    </source>
</evidence>
<dbReference type="GO" id="GO:0003677">
    <property type="term" value="F:DNA binding"/>
    <property type="evidence" value="ECO:0007669"/>
    <property type="project" value="UniProtKB-KW"/>
</dbReference>
<accession>A0ABX8W5N7</accession>
<evidence type="ECO:0000313" key="2">
    <source>
        <dbReference type="EMBL" id="QYN53080.1"/>
    </source>
</evidence>